<dbReference type="Gene3D" id="1.10.340.30">
    <property type="entry name" value="Hypothetical protein, domain 2"/>
    <property type="match status" value="1"/>
</dbReference>
<protein>
    <submittedName>
        <fullName evidence="3">Uracil-DNA glycosylase</fullName>
    </submittedName>
</protein>
<dbReference type="PANTHER" id="PTHR47203">
    <property type="match status" value="1"/>
</dbReference>
<organism evidence="3 4">
    <name type="scientific">Aureococcus anophagefferens</name>
    <name type="common">Harmful bloom alga</name>
    <dbReference type="NCBI Taxonomy" id="44056"/>
    <lineage>
        <taxon>Eukaryota</taxon>
        <taxon>Sar</taxon>
        <taxon>Stramenopiles</taxon>
        <taxon>Ochrophyta</taxon>
        <taxon>Pelagophyceae</taxon>
        <taxon>Pelagomonadales</taxon>
        <taxon>Pelagomonadaceae</taxon>
        <taxon>Aureococcus</taxon>
    </lineage>
</organism>
<comment type="caution">
    <text evidence="3">The sequence shown here is derived from an EMBL/GenBank/DDBJ whole genome shotgun (WGS) entry which is preliminary data.</text>
</comment>
<keyword evidence="4" id="KW-1185">Reference proteome</keyword>
<feature type="domain" description="HhH-GPD" evidence="2">
    <location>
        <begin position="105"/>
        <end position="267"/>
    </location>
</feature>
<dbReference type="PANTHER" id="PTHR47203:SF1">
    <property type="entry name" value="HYPOTHETICAL BASE EXCISION DNA REPAIR PROTEIN (EUROFUNG)"/>
    <property type="match status" value="1"/>
</dbReference>
<sequence>MVKVERIPKKAAAAAKANKIEVLPEATSRKAASRKPEVKSEGKAASSKAKVKSAAEEPYPDWAAPSREAAVEATAALSLAHGDVEHKKATEQRKSILDSLVRTILSQNTTDKTSLVAFERLKAGLPTWSEVLAAPAGVAEELVRCGGLAEVKMERVRAILADPRVAGRGAAGEPCLQWLHGERDDAVVKRTLSSFKGVGPKTVSCVMMFTMGRAEFPVDTHVLHIAKMCKWLPEAATREKAYEHLNRRVPDEVKFALHVLLVEHGKCCTRCAKNGKLQKKECALAGPCPLLDLSCR</sequence>
<reference evidence="3 4" key="1">
    <citation type="submission" date="2024-03" db="EMBL/GenBank/DDBJ databases">
        <title>Aureococcus anophagefferens CCMP1851 and Kratosvirus quantuckense: Draft genome of a second virus-susceptible host strain in the model system.</title>
        <authorList>
            <person name="Chase E."/>
            <person name="Truchon A.R."/>
            <person name="Schepens W."/>
            <person name="Wilhelm S.W."/>
        </authorList>
    </citation>
    <scope>NUCLEOTIDE SEQUENCE [LARGE SCALE GENOMIC DNA]</scope>
    <source>
        <strain evidence="3 4">CCMP1851</strain>
    </source>
</reference>
<dbReference type="Proteomes" id="UP001363151">
    <property type="component" value="Unassembled WGS sequence"/>
</dbReference>
<dbReference type="EMBL" id="JBBJCI010000094">
    <property type="protein sequence ID" value="KAK7248531.1"/>
    <property type="molecule type" value="Genomic_DNA"/>
</dbReference>
<evidence type="ECO:0000259" key="2">
    <source>
        <dbReference type="SMART" id="SM00478"/>
    </source>
</evidence>
<dbReference type="InterPro" id="IPR023170">
    <property type="entry name" value="HhH_base_excis_C"/>
</dbReference>
<dbReference type="InterPro" id="IPR011257">
    <property type="entry name" value="DNA_glycosylase"/>
</dbReference>
<dbReference type="SMART" id="SM00478">
    <property type="entry name" value="ENDO3c"/>
    <property type="match status" value="1"/>
</dbReference>
<accession>A0ABR1G5E4</accession>
<evidence type="ECO:0000313" key="3">
    <source>
        <dbReference type="EMBL" id="KAK7248531.1"/>
    </source>
</evidence>
<proteinExistence type="predicted"/>
<gene>
    <name evidence="3" type="ORF">SO694_00162051</name>
</gene>
<dbReference type="Pfam" id="PF00730">
    <property type="entry name" value="HhH-GPD"/>
    <property type="match status" value="1"/>
</dbReference>
<evidence type="ECO:0000313" key="4">
    <source>
        <dbReference type="Proteomes" id="UP001363151"/>
    </source>
</evidence>
<name>A0ABR1G5E4_AURAN</name>
<feature type="region of interest" description="Disordered" evidence="1">
    <location>
        <begin position="22"/>
        <end position="59"/>
    </location>
</feature>
<dbReference type="SUPFAM" id="SSF48150">
    <property type="entry name" value="DNA-glycosylase"/>
    <property type="match status" value="1"/>
</dbReference>
<dbReference type="InterPro" id="IPR003265">
    <property type="entry name" value="HhH-GPD_domain"/>
</dbReference>
<dbReference type="Gene3D" id="1.10.1670.10">
    <property type="entry name" value="Helix-hairpin-Helix base-excision DNA repair enzymes (C-terminal)"/>
    <property type="match status" value="1"/>
</dbReference>
<evidence type="ECO:0000256" key="1">
    <source>
        <dbReference type="SAM" id="MobiDB-lite"/>
    </source>
</evidence>
<dbReference type="CDD" id="cd00056">
    <property type="entry name" value="ENDO3c"/>
    <property type="match status" value="1"/>
</dbReference>